<sequence>MRTHRCEIAVLIAILALPMAAQRRVPKDLSDTRGFNYQSAETIGHVEFWLQYNPAVTKRDLDYAKRLQLNQVRVFVPYAAWERDKEGLRKNLLDFVRIAHERGIGVMPTMQYKFNEWKDKAAWPNARPFVADLVATIGKEPGLAIWDVENEPECCSLPPTPNNRLHMEHAMYMAKVFHELDPVTPVTIGATFAENMIDMGDAVDVLSFHNYSPTRAQIRASIAKAKEYAEQVHKPLINTEIGCIARANPYDVTLQEHMQAHVGWYIWELMITGNWGTVHGVFYPDGTVRDPSIVAALLGFFRNRGADVVEDVPDRENHLTEAATKNKAWLADANPDWEAGLDFAEVSANLLEAAQLSPMHNLPTRQVELLRSGQPDIPALRLMLEKLTSLLEPYKLPPGDPRRSRPPGFIR</sequence>
<organism evidence="1 2">
    <name type="scientific">Candidatus Sulfuritelmatomonas gaucii</name>
    <dbReference type="NCBI Taxonomy" id="2043161"/>
    <lineage>
        <taxon>Bacteria</taxon>
        <taxon>Pseudomonadati</taxon>
        <taxon>Acidobacteriota</taxon>
        <taxon>Terriglobia</taxon>
        <taxon>Terriglobales</taxon>
        <taxon>Acidobacteriaceae</taxon>
        <taxon>Candidatus Sulfuritelmatomonas</taxon>
    </lineage>
</organism>
<name>A0A2N9LX55_9BACT</name>
<dbReference type="EMBL" id="OKRB01000120">
    <property type="protein sequence ID" value="SPE27808.1"/>
    <property type="molecule type" value="Genomic_DNA"/>
</dbReference>
<dbReference type="OrthoDB" id="9774262at2"/>
<evidence type="ECO:0008006" key="3">
    <source>
        <dbReference type="Google" id="ProtNLM"/>
    </source>
</evidence>
<dbReference type="Proteomes" id="UP000239735">
    <property type="component" value="Unassembled WGS sequence"/>
</dbReference>
<dbReference type="AlphaFoldDB" id="A0A2N9LX55"/>
<dbReference type="InterPro" id="IPR017853">
    <property type="entry name" value="GH"/>
</dbReference>
<accession>A0A2N9LX55</accession>
<reference evidence="2" key="1">
    <citation type="submission" date="2018-02" db="EMBL/GenBank/DDBJ databases">
        <authorList>
            <person name="Hausmann B."/>
        </authorList>
    </citation>
    <scope>NUCLEOTIDE SEQUENCE [LARGE SCALE GENOMIC DNA]</scope>
    <source>
        <strain evidence="2">Peat soil MAG SbA5</strain>
    </source>
</reference>
<protein>
    <recommendedName>
        <fullName evidence="3">Glycoside hydrolase family 5 domain-containing protein</fullName>
    </recommendedName>
</protein>
<gene>
    <name evidence="1" type="ORF">SBA5_600050</name>
</gene>
<evidence type="ECO:0000313" key="2">
    <source>
        <dbReference type="Proteomes" id="UP000239735"/>
    </source>
</evidence>
<dbReference type="SUPFAM" id="SSF51445">
    <property type="entry name" value="(Trans)glycosidases"/>
    <property type="match status" value="1"/>
</dbReference>
<evidence type="ECO:0000313" key="1">
    <source>
        <dbReference type="EMBL" id="SPE27808.1"/>
    </source>
</evidence>
<proteinExistence type="predicted"/>
<dbReference type="Gene3D" id="3.20.20.80">
    <property type="entry name" value="Glycosidases"/>
    <property type="match status" value="1"/>
</dbReference>